<organism evidence="1 2">
    <name type="scientific">Empedobacter tilapiae</name>
    <dbReference type="NCBI Taxonomy" id="2491114"/>
    <lineage>
        <taxon>Bacteria</taxon>
        <taxon>Pseudomonadati</taxon>
        <taxon>Bacteroidota</taxon>
        <taxon>Flavobacteriia</taxon>
        <taxon>Flavobacteriales</taxon>
        <taxon>Weeksellaceae</taxon>
        <taxon>Empedobacter</taxon>
    </lineage>
</organism>
<dbReference type="AlphaFoldDB" id="A0A4Z1BIU5"/>
<sequence length="154" mass="17394">MKRKITYIIFTALITLSSCQSIKRTTNNKKTDSTEKTQESTLIGRWKLVKLSGGIIGKEQDPPMGQAIVLEFTPTEIITIINGKETSRTTYILGKGKSIHNSEQVPMIYTNGNMSMGQSYHLQENKLGISEEFNDGFYYSYIKINSEDDGLLRE</sequence>
<comment type="caution">
    <text evidence="1">The sequence shown here is derived from an EMBL/GenBank/DDBJ whole genome shotgun (WGS) entry which is preliminary data.</text>
</comment>
<protein>
    <recommendedName>
        <fullName evidence="3">Lipocalin-like domain-containing protein</fullName>
    </recommendedName>
</protein>
<evidence type="ECO:0008006" key="3">
    <source>
        <dbReference type="Google" id="ProtNLM"/>
    </source>
</evidence>
<gene>
    <name evidence="1" type="ORF">E4J94_05425</name>
</gene>
<dbReference type="PROSITE" id="PS51257">
    <property type="entry name" value="PROKAR_LIPOPROTEIN"/>
    <property type="match status" value="1"/>
</dbReference>
<dbReference type="OrthoDB" id="1118927at2"/>
<name>A0A4Z1BIU5_9FLAO</name>
<dbReference type="Proteomes" id="UP000297998">
    <property type="component" value="Unassembled WGS sequence"/>
</dbReference>
<reference evidence="1 2" key="1">
    <citation type="submission" date="2019-03" db="EMBL/GenBank/DDBJ databases">
        <title>Empedobacter tilapiae sp. nov., isolated from an intestine of Nile tilapia Oreochromis niloticus.</title>
        <authorList>
            <person name="Kim Y.-O."/>
            <person name="Yoon J.-H."/>
        </authorList>
    </citation>
    <scope>NUCLEOTIDE SEQUENCE [LARGE SCALE GENOMIC DNA]</scope>
    <source>
        <strain evidence="1 2">MRS2</strain>
    </source>
</reference>
<keyword evidence="2" id="KW-1185">Reference proteome</keyword>
<evidence type="ECO:0000313" key="1">
    <source>
        <dbReference type="EMBL" id="TGN29384.1"/>
    </source>
</evidence>
<accession>A0A4Z1BIU5</accession>
<evidence type="ECO:0000313" key="2">
    <source>
        <dbReference type="Proteomes" id="UP000297998"/>
    </source>
</evidence>
<dbReference type="EMBL" id="SRPE01000003">
    <property type="protein sequence ID" value="TGN29384.1"/>
    <property type="molecule type" value="Genomic_DNA"/>
</dbReference>
<dbReference type="RefSeq" id="WP_135834836.1">
    <property type="nucleotide sequence ID" value="NZ_CAUQWU010000009.1"/>
</dbReference>
<proteinExistence type="predicted"/>